<feature type="region of interest" description="Disordered" evidence="1">
    <location>
        <begin position="437"/>
        <end position="469"/>
    </location>
</feature>
<dbReference type="SUPFAM" id="SSF52047">
    <property type="entry name" value="RNI-like"/>
    <property type="match status" value="1"/>
</dbReference>
<protein>
    <submittedName>
        <fullName evidence="2">Uncharacterized protein</fullName>
    </submittedName>
</protein>
<dbReference type="OMA" id="NKWREFP"/>
<evidence type="ECO:0000313" key="3">
    <source>
        <dbReference type="Proteomes" id="UP000654075"/>
    </source>
</evidence>
<evidence type="ECO:0000313" key="2">
    <source>
        <dbReference type="EMBL" id="CAE8602876.1"/>
    </source>
</evidence>
<dbReference type="InterPro" id="IPR036770">
    <property type="entry name" value="Ankyrin_rpt-contain_sf"/>
</dbReference>
<organism evidence="2 3">
    <name type="scientific">Polarella glacialis</name>
    <name type="common">Dinoflagellate</name>
    <dbReference type="NCBI Taxonomy" id="89957"/>
    <lineage>
        <taxon>Eukaryota</taxon>
        <taxon>Sar</taxon>
        <taxon>Alveolata</taxon>
        <taxon>Dinophyceae</taxon>
        <taxon>Suessiales</taxon>
        <taxon>Suessiaceae</taxon>
        <taxon>Polarella</taxon>
    </lineage>
</organism>
<evidence type="ECO:0000256" key="1">
    <source>
        <dbReference type="SAM" id="MobiDB-lite"/>
    </source>
</evidence>
<dbReference type="Gene3D" id="1.25.40.20">
    <property type="entry name" value="Ankyrin repeat-containing domain"/>
    <property type="match status" value="1"/>
</dbReference>
<dbReference type="SUPFAM" id="SSF48403">
    <property type="entry name" value="Ankyrin repeat"/>
    <property type="match status" value="1"/>
</dbReference>
<dbReference type="Proteomes" id="UP000654075">
    <property type="component" value="Unassembled WGS sequence"/>
</dbReference>
<dbReference type="EMBL" id="CAJNNV010014768">
    <property type="protein sequence ID" value="CAE8602876.1"/>
    <property type="molecule type" value="Genomic_DNA"/>
</dbReference>
<dbReference type="InterPro" id="IPR032675">
    <property type="entry name" value="LRR_dom_sf"/>
</dbReference>
<gene>
    <name evidence="2" type="ORF">PGLA1383_LOCUS21108</name>
</gene>
<name>A0A813ELE0_POLGL</name>
<reference evidence="2" key="1">
    <citation type="submission" date="2021-02" db="EMBL/GenBank/DDBJ databases">
        <authorList>
            <person name="Dougan E. K."/>
            <person name="Rhodes N."/>
            <person name="Thang M."/>
            <person name="Chan C."/>
        </authorList>
    </citation>
    <scope>NUCLEOTIDE SEQUENCE</scope>
</reference>
<dbReference type="AlphaFoldDB" id="A0A813ELE0"/>
<proteinExistence type="predicted"/>
<accession>A0A813ELE0</accession>
<comment type="caution">
    <text evidence="2">The sequence shown here is derived from an EMBL/GenBank/DDBJ whole genome shotgun (WGS) entry which is preliminary data.</text>
</comment>
<keyword evidence="3" id="KW-1185">Reference proteome</keyword>
<dbReference type="OrthoDB" id="120976at2759"/>
<sequence>MIACKLFVKPSKMMAVVMPLLPRVSHVFSTVYSWSHVLEIAHCYIIVQTKAMHLACRILQALIAAGFLEAAPDLQGSNNCNALHLAAWGGHADCVRILCEAVPHFAGLPNKWREFPELRAFNRACELRLVGQEPISCEVSAVCCLRTRTGNPTLGLEWFQDQALEGLRQGLRDAASTAQISAGTRPQDILDVTARLTPAWRATSLHANFVDLRGSAFQQLMVACSQGPFLQTLHLECCGLDRQDLRALRTFLENGSCPLKRIDLGGNLLGDTIVDIFCSALFTVKDIGFDNVGMTHEGWAQLSQAMRISTEQGCSRTDVLRLARNDLSENGACMPSCASFGSLIQLPGCTLRQTFLDHTRLQLPQLQEIVAVLSKCCLTVLSCHGLAIPEEWARPPHGRLFSAIKDPRCSIKKLHLDRGEASDMSDKLWSAIKLRDAEKPRSAASNGQGSKGKGGGKSHEKGVPLSSVHESCRSSESTFYLREPFKTCPRALYWDVRRSTFRADFVTENMGVLSGVVLASNNLCLHEVGRIFKISLQLQRVPATVDKDQKAKDLVLHSVQASATVTATPFLESCRVVFLREATREVLLLRSRLSPAGFRVSDLIKKVLPDVPAGMPSEIWPQVTRLLSEFSDVELHAILESTNADMLKDPFATSPFFDATSVSRHRTFVGSQAWRDFAEAASKEKLCRDESNRIVSHNFYRMLNFRPSCQLQSGGSVTNQLSFDGPLIFSLQRFTAQFCALPCISHGTARNSHWHRSSLTCPTKQAV</sequence>
<dbReference type="Gene3D" id="3.80.10.10">
    <property type="entry name" value="Ribonuclease Inhibitor"/>
    <property type="match status" value="1"/>
</dbReference>